<dbReference type="Gene3D" id="3.30.1330.80">
    <property type="entry name" value="Hypothetical protein, similar to alpha- acetolactate decarboxylase, domain 2"/>
    <property type="match status" value="1"/>
</dbReference>
<feature type="domain" description="PPC" evidence="6">
    <location>
        <begin position="76"/>
        <end position="214"/>
    </location>
</feature>
<dbReference type="GO" id="GO:0005634">
    <property type="term" value="C:nucleus"/>
    <property type="evidence" value="ECO:0007669"/>
    <property type="project" value="UniProtKB-SubCell"/>
</dbReference>
<evidence type="ECO:0000256" key="4">
    <source>
        <dbReference type="PIRNR" id="PIRNR016021"/>
    </source>
</evidence>
<dbReference type="InterPro" id="IPR014476">
    <property type="entry name" value="AHL15-29"/>
</dbReference>
<name>A0AAV3QT08_LITER</name>
<dbReference type="PANTHER" id="PTHR31100:SF3">
    <property type="entry name" value="AT-HOOK MOTIF NUCLEAR-LOCALIZED PROTEIN 20"/>
    <property type="match status" value="1"/>
</dbReference>
<organism evidence="7 8">
    <name type="scientific">Lithospermum erythrorhizon</name>
    <name type="common">Purple gromwell</name>
    <name type="synonym">Lithospermum officinale var. erythrorhizon</name>
    <dbReference type="NCBI Taxonomy" id="34254"/>
    <lineage>
        <taxon>Eukaryota</taxon>
        <taxon>Viridiplantae</taxon>
        <taxon>Streptophyta</taxon>
        <taxon>Embryophyta</taxon>
        <taxon>Tracheophyta</taxon>
        <taxon>Spermatophyta</taxon>
        <taxon>Magnoliopsida</taxon>
        <taxon>eudicotyledons</taxon>
        <taxon>Gunneridae</taxon>
        <taxon>Pentapetalae</taxon>
        <taxon>asterids</taxon>
        <taxon>lamiids</taxon>
        <taxon>Boraginales</taxon>
        <taxon>Boraginaceae</taxon>
        <taxon>Boraginoideae</taxon>
        <taxon>Lithospermeae</taxon>
        <taxon>Lithospermum</taxon>
    </lineage>
</organism>
<comment type="subcellular location">
    <subcellularLocation>
        <location evidence="4">Nucleus</location>
    </subcellularLocation>
</comment>
<evidence type="ECO:0000313" key="7">
    <source>
        <dbReference type="EMBL" id="GAA0165980.1"/>
    </source>
</evidence>
<evidence type="ECO:0000256" key="2">
    <source>
        <dbReference type="ARBA" id="ARBA00023125"/>
    </source>
</evidence>
<dbReference type="CDD" id="cd11378">
    <property type="entry name" value="DUF296"/>
    <property type="match status" value="1"/>
</dbReference>
<dbReference type="GO" id="GO:0003680">
    <property type="term" value="F:minor groove of adenine-thymine-rich DNA binding"/>
    <property type="evidence" value="ECO:0007669"/>
    <property type="project" value="UniProtKB-UniRule"/>
</dbReference>
<sequence length="280" mass="29688">MMSKHNHHHQGTSMIKNINSKKGKGRVEEDYCSDDIDDDSKEGALEVATHQRRPRGRPPGAKNKPKPPILVTRDSPSALHSHILEVASGLDVIQSIAQFSRRRQLGVCILDGTGSVMNVTLRQPFSPGAVFLQGRFEILNLKGTFLPGSAQPGSTGLTVLLAGVEGRVVGGSVMGSLIAAGDVMVVAATFGSANYERLPIEGFEQAGMANNNHALLANRGGDPARNSPPVGSGSSGGHHSDELPESSSHMAYGFPTSMLPNGMQLGHEAFGNWSHSRPPY</sequence>
<dbReference type="Proteomes" id="UP001454036">
    <property type="component" value="Unassembled WGS sequence"/>
</dbReference>
<evidence type="ECO:0000256" key="3">
    <source>
        <dbReference type="ARBA" id="ARBA00023163"/>
    </source>
</evidence>
<evidence type="ECO:0000256" key="5">
    <source>
        <dbReference type="SAM" id="MobiDB-lite"/>
    </source>
</evidence>
<feature type="compositionally biased region" description="Basic residues" evidence="5">
    <location>
        <begin position="1"/>
        <end position="10"/>
    </location>
</feature>
<feature type="region of interest" description="Disordered" evidence="5">
    <location>
        <begin position="1"/>
        <end position="70"/>
    </location>
</feature>
<dbReference type="SUPFAM" id="SSF117856">
    <property type="entry name" value="AF0104/ALDC/Ptd012-like"/>
    <property type="match status" value="1"/>
</dbReference>
<evidence type="ECO:0000256" key="1">
    <source>
        <dbReference type="ARBA" id="ARBA00023015"/>
    </source>
</evidence>
<comment type="function">
    <text evidence="4">Transcription factor that specifically binds AT-rich DNA sequences related to the nuclear matrix attachment regions (MARs).</text>
</comment>
<dbReference type="AlphaFoldDB" id="A0AAV3QT08"/>
<keyword evidence="2 4" id="KW-0238">DNA-binding</keyword>
<evidence type="ECO:0000259" key="6">
    <source>
        <dbReference type="PROSITE" id="PS51742"/>
    </source>
</evidence>
<comment type="caution">
    <text evidence="7">The sequence shown here is derived from an EMBL/GenBank/DDBJ whole genome shotgun (WGS) entry which is preliminary data.</text>
</comment>
<dbReference type="Pfam" id="PF03479">
    <property type="entry name" value="PCC"/>
    <property type="match status" value="1"/>
</dbReference>
<accession>A0AAV3QT08</accession>
<dbReference type="PROSITE" id="PS51742">
    <property type="entry name" value="PPC"/>
    <property type="match status" value="1"/>
</dbReference>
<proteinExistence type="predicted"/>
<keyword evidence="4" id="KW-0539">Nucleus</keyword>
<dbReference type="GO" id="GO:0003700">
    <property type="term" value="F:DNA-binding transcription factor activity"/>
    <property type="evidence" value="ECO:0007669"/>
    <property type="project" value="TreeGrafter"/>
</dbReference>
<dbReference type="EMBL" id="BAABME010005559">
    <property type="protein sequence ID" value="GAA0165980.1"/>
    <property type="molecule type" value="Genomic_DNA"/>
</dbReference>
<reference evidence="7 8" key="1">
    <citation type="submission" date="2024-01" db="EMBL/GenBank/DDBJ databases">
        <title>The complete chloroplast genome sequence of Lithospermum erythrorhizon: insights into the phylogenetic relationship among Boraginaceae species and the maternal lineages of purple gromwells.</title>
        <authorList>
            <person name="Okada T."/>
            <person name="Watanabe K."/>
        </authorList>
    </citation>
    <scope>NUCLEOTIDE SEQUENCE [LARGE SCALE GENOMIC DNA]</scope>
</reference>
<dbReference type="PIRSF" id="PIRSF016021">
    <property type="entry name" value="ESCAROLA"/>
    <property type="match status" value="1"/>
</dbReference>
<keyword evidence="1 4" id="KW-0805">Transcription regulation</keyword>
<feature type="region of interest" description="Disordered" evidence="5">
    <location>
        <begin position="214"/>
        <end position="254"/>
    </location>
</feature>
<dbReference type="InterPro" id="IPR005175">
    <property type="entry name" value="PPC_dom"/>
</dbReference>
<keyword evidence="8" id="KW-1185">Reference proteome</keyword>
<feature type="compositionally biased region" description="Acidic residues" evidence="5">
    <location>
        <begin position="30"/>
        <end position="40"/>
    </location>
</feature>
<evidence type="ECO:0000313" key="8">
    <source>
        <dbReference type="Proteomes" id="UP001454036"/>
    </source>
</evidence>
<keyword evidence="3 4" id="KW-0804">Transcription</keyword>
<dbReference type="PANTHER" id="PTHR31100">
    <property type="entry name" value="AT-HOOK MOTIF NUCLEAR-LOCALIZED PROTEIN 15"/>
    <property type="match status" value="1"/>
</dbReference>
<protein>
    <recommendedName>
        <fullName evidence="4">AT-hook motif nuclear-localized protein</fullName>
    </recommendedName>
</protein>
<gene>
    <name evidence="7" type="ORF">LIER_21245</name>
</gene>